<evidence type="ECO:0000313" key="1">
    <source>
        <dbReference type="EMBL" id="THF81407.1"/>
    </source>
</evidence>
<keyword evidence="2" id="KW-1185">Reference proteome</keyword>
<dbReference type="RefSeq" id="WP_136352242.1">
    <property type="nucleotide sequence ID" value="NZ_CP046266.1"/>
</dbReference>
<dbReference type="AlphaFoldDB" id="A0A4V3WFW9"/>
<dbReference type="InterPro" id="IPR036388">
    <property type="entry name" value="WH-like_DNA-bd_sf"/>
</dbReference>
<dbReference type="Gene3D" id="1.10.10.10">
    <property type="entry name" value="Winged helix-like DNA-binding domain superfamily/Winged helix DNA-binding domain"/>
    <property type="match status" value="1"/>
</dbReference>
<organism evidence="1 2">
    <name type="scientific">Metabacillus sediminilitoris</name>
    <dbReference type="NCBI Taxonomy" id="2567941"/>
    <lineage>
        <taxon>Bacteria</taxon>
        <taxon>Bacillati</taxon>
        <taxon>Bacillota</taxon>
        <taxon>Bacilli</taxon>
        <taxon>Bacillales</taxon>
        <taxon>Bacillaceae</taxon>
        <taxon>Metabacillus</taxon>
    </lineage>
</organism>
<dbReference type="OrthoDB" id="2708249at2"/>
<accession>A0A4V3WFW9</accession>
<reference evidence="1 2" key="1">
    <citation type="submission" date="2019-04" db="EMBL/GenBank/DDBJ databases">
        <title>Bacillus sediminilitoris sp. nov., isolated from a tidal flat sediment on the East China Sea.</title>
        <authorList>
            <person name="Wei Y."/>
            <person name="Mao H."/>
            <person name="Fang J."/>
        </authorList>
    </citation>
    <scope>NUCLEOTIDE SEQUENCE [LARGE SCALE GENOMIC DNA]</scope>
    <source>
        <strain evidence="1 2">DSL-17</strain>
    </source>
</reference>
<dbReference type="EMBL" id="SSNT01000004">
    <property type="protein sequence ID" value="THF81407.1"/>
    <property type="molecule type" value="Genomic_DNA"/>
</dbReference>
<gene>
    <name evidence="1" type="ORF">E6W99_05720</name>
</gene>
<comment type="caution">
    <text evidence="1">The sequence shown here is derived from an EMBL/GenBank/DDBJ whole genome shotgun (WGS) entry which is preliminary data.</text>
</comment>
<evidence type="ECO:0008006" key="3">
    <source>
        <dbReference type="Google" id="ProtNLM"/>
    </source>
</evidence>
<proteinExistence type="predicted"/>
<name>A0A4V3WFW9_9BACI</name>
<sequence>MKKAITKIACVDTYESLTTFSTIEDLNQSIYNHITHYNENLSPTMITILKLLGRYSIKYLGVSFLTKNKIGELVGKSRRTIIRVCHELENLGIIKQYPLKRGSDQQQTSNAIVIQPYVEQVENKNVTQDKQENVTPKTNSSSLNNLKDLNTYDGPIQLPYQSFRNMCHCFTKEKKIVNRLYGVYLGQIKHIKPFYDEKVLLDLGILAIKLAFQATKRKKIDNLFGYYNGVLDQLFTKLYFEDMKGNHWSVEEDVC</sequence>
<protein>
    <recommendedName>
        <fullName evidence="3">Helix-turn-helix domain-containing protein</fullName>
    </recommendedName>
</protein>
<evidence type="ECO:0000313" key="2">
    <source>
        <dbReference type="Proteomes" id="UP000310334"/>
    </source>
</evidence>
<dbReference type="Proteomes" id="UP000310334">
    <property type="component" value="Unassembled WGS sequence"/>
</dbReference>